<dbReference type="KEGG" id="csol:105359510"/>
<evidence type="ECO:0000259" key="9">
    <source>
        <dbReference type="PROSITE" id="PS51635"/>
    </source>
</evidence>
<evidence type="ECO:0000256" key="1">
    <source>
        <dbReference type="ARBA" id="ARBA00013278"/>
    </source>
</evidence>
<feature type="short sequence motif" description="DGA/G" evidence="8">
    <location>
        <begin position="641"/>
        <end position="643"/>
    </location>
</feature>
<evidence type="ECO:0000256" key="7">
    <source>
        <dbReference type="PROSITE-ProRule" id="PRU00023"/>
    </source>
</evidence>
<dbReference type="AlphaFoldDB" id="A0AAJ6YBZ5"/>
<sequence>MSWFGNVFSIMLRNIFTSETTEYLVIEYNASKYSMRQVICREDGIALYSPLYAQETYEIVLHRPVGQYSDMTSIMEIQMMCDILRSNPNWNVAHIAAHFSLLDIVNDQEIAPYLNVADSVTGISPLQVAIQTKDFDIVKAMVLANCKLDHVDLYLNTVYHYAATSTKNILCYLHEINPALLNNQNKSGLTALHIACCNDMLENVTTLISLGADANIATTSAIDSACSNLDEIVYEEKCNLIRNGGTPLHYSFNTEILKLIIKKSCSINAVNLNQETALHNMVHQNLFENVLILLTYNANVNTLNAEGYSVLRSAILKLDFKYYFNHLFPWAIVTLPLILSSAQNNVNIVQALIAFNADVDIADPDLVSLRHGTNIATNEGKKILNILNAVGSERCIATVSHCHKGCKYNGDYNGTESIKLLNLNPRSILDQMLYVSSMGKFSSKPRQHKNGGRLLCLDGGGIKGLILIQMLYEIENILQKPIISCFDWIAGTSTGHTRESSPNAIYQPAVVEKDATIFERINMKGSECQGLYFQIKNKVFQGNRPYSSIPLEDTLINCFGNETPMTCIEHPKVMITATLGDRRPVDLHFFRNYTSSNDILQLPTNSKFKNTLPPCEQLIWKAARATGAAPTYFEAFGRFIDGGVIANNPTLDAITEIYEYNLALEAVGRHSEITPLSLVVSLGTGLIPVENQRFDLHWRGNLKEVALLLRNMFNLVIDQATTTDGRMVDRARSWCSMIGVPYYRFNPQLAEDVPLDETNDLKLIDMMCTTRAYMHANRNQVKELALILKSISEDN</sequence>
<dbReference type="InterPro" id="IPR002641">
    <property type="entry name" value="PNPLA_dom"/>
</dbReference>
<dbReference type="EC" id="3.1.1.4" evidence="1"/>
<dbReference type="GO" id="GO:2000304">
    <property type="term" value="P:positive regulation of ceramide biosynthetic process"/>
    <property type="evidence" value="ECO:0007669"/>
    <property type="project" value="TreeGrafter"/>
</dbReference>
<evidence type="ECO:0000256" key="2">
    <source>
        <dbReference type="ARBA" id="ARBA00022737"/>
    </source>
</evidence>
<dbReference type="GO" id="GO:0052816">
    <property type="term" value="F:long-chain fatty acyl-CoA hydrolase activity"/>
    <property type="evidence" value="ECO:0007669"/>
    <property type="project" value="TreeGrafter"/>
</dbReference>
<reference evidence="11" key="1">
    <citation type="submission" date="2025-08" db="UniProtKB">
        <authorList>
            <consortium name="RefSeq"/>
        </authorList>
    </citation>
    <scope>IDENTIFICATION</scope>
</reference>
<dbReference type="PANTHER" id="PTHR24139:SF34">
    <property type="entry name" value="85_88 KDA CALCIUM-INDEPENDENT PHOSPHOLIPASE A2"/>
    <property type="match status" value="1"/>
</dbReference>
<dbReference type="CTD" id="39160"/>
<dbReference type="InterPro" id="IPR002110">
    <property type="entry name" value="Ankyrin_rpt"/>
</dbReference>
<dbReference type="GO" id="GO:0016042">
    <property type="term" value="P:lipid catabolic process"/>
    <property type="evidence" value="ECO:0007669"/>
    <property type="project" value="UniProtKB-UniRule"/>
</dbReference>
<proteinExistence type="predicted"/>
<dbReference type="InterPro" id="IPR016035">
    <property type="entry name" value="Acyl_Trfase/lysoPLipase"/>
</dbReference>
<dbReference type="Pfam" id="PF12796">
    <property type="entry name" value="Ank_2"/>
    <property type="match status" value="1"/>
</dbReference>
<protein>
    <recommendedName>
        <fullName evidence="1">phospholipase A2</fullName>
        <ecNumber evidence="1">3.1.1.4</ecNumber>
    </recommendedName>
</protein>
<accession>A0AAJ6YBZ5</accession>
<organism evidence="10 11">
    <name type="scientific">Ceratosolen solmsi marchali</name>
    <dbReference type="NCBI Taxonomy" id="326594"/>
    <lineage>
        <taxon>Eukaryota</taxon>
        <taxon>Metazoa</taxon>
        <taxon>Ecdysozoa</taxon>
        <taxon>Arthropoda</taxon>
        <taxon>Hexapoda</taxon>
        <taxon>Insecta</taxon>
        <taxon>Pterygota</taxon>
        <taxon>Neoptera</taxon>
        <taxon>Endopterygota</taxon>
        <taxon>Hymenoptera</taxon>
        <taxon>Apocrita</taxon>
        <taxon>Proctotrupomorpha</taxon>
        <taxon>Chalcidoidea</taxon>
        <taxon>Agaonidae</taxon>
        <taxon>Agaoninae</taxon>
        <taxon>Ceratosolen</taxon>
    </lineage>
</organism>
<dbReference type="PROSITE" id="PS50297">
    <property type="entry name" value="ANK_REP_REGION"/>
    <property type="match status" value="1"/>
</dbReference>
<dbReference type="Pfam" id="PF01734">
    <property type="entry name" value="Patatin"/>
    <property type="match status" value="1"/>
</dbReference>
<dbReference type="SMART" id="SM00248">
    <property type="entry name" value="ANK"/>
    <property type="match status" value="5"/>
</dbReference>
<evidence type="ECO:0000313" key="11">
    <source>
        <dbReference type="RefSeq" id="XP_011494426.1"/>
    </source>
</evidence>
<keyword evidence="5 8" id="KW-0443">Lipid metabolism</keyword>
<dbReference type="GeneID" id="105359510"/>
<evidence type="ECO:0000256" key="3">
    <source>
        <dbReference type="ARBA" id="ARBA00022801"/>
    </source>
</evidence>
<evidence type="ECO:0000256" key="4">
    <source>
        <dbReference type="ARBA" id="ARBA00023043"/>
    </source>
</evidence>
<feature type="repeat" description="ANK" evidence="7">
    <location>
        <begin position="187"/>
        <end position="219"/>
    </location>
</feature>
<dbReference type="PROSITE" id="PS50088">
    <property type="entry name" value="ANK_REPEAT"/>
    <property type="match status" value="1"/>
</dbReference>
<dbReference type="InterPro" id="IPR047148">
    <property type="entry name" value="PLPL9"/>
</dbReference>
<dbReference type="PANTHER" id="PTHR24139">
    <property type="entry name" value="CALCIUM-INDEPENDENT PHOSPHOLIPASE A2"/>
    <property type="match status" value="1"/>
</dbReference>
<dbReference type="InterPro" id="IPR036770">
    <property type="entry name" value="Ankyrin_rpt-contain_sf"/>
</dbReference>
<gene>
    <name evidence="11" type="primary">LOC105359510</name>
</gene>
<keyword evidence="8" id="KW-0442">Lipid degradation</keyword>
<dbReference type="RefSeq" id="XP_011494426.1">
    <property type="nucleotide sequence ID" value="XM_011496124.1"/>
</dbReference>
<dbReference type="Gene3D" id="3.40.1090.10">
    <property type="entry name" value="Cytosolic phospholipase A2 catalytic domain"/>
    <property type="match status" value="1"/>
</dbReference>
<keyword evidence="4 7" id="KW-0040">ANK repeat</keyword>
<keyword evidence="10" id="KW-1185">Reference proteome</keyword>
<dbReference type="Gene3D" id="1.25.40.20">
    <property type="entry name" value="Ankyrin repeat-containing domain"/>
    <property type="match status" value="2"/>
</dbReference>
<dbReference type="Proteomes" id="UP000695007">
    <property type="component" value="Unplaced"/>
</dbReference>
<feature type="short sequence motif" description="GXSXG" evidence="8">
    <location>
        <begin position="491"/>
        <end position="495"/>
    </location>
</feature>
<comment type="catalytic activity">
    <reaction evidence="6">
        <text>a 1,2-diacyl-sn-glycero-3-phosphocholine + H2O = a 1-acyl-sn-glycero-3-phosphocholine + a fatty acid + H(+)</text>
        <dbReference type="Rhea" id="RHEA:15801"/>
        <dbReference type="ChEBI" id="CHEBI:15377"/>
        <dbReference type="ChEBI" id="CHEBI:15378"/>
        <dbReference type="ChEBI" id="CHEBI:28868"/>
        <dbReference type="ChEBI" id="CHEBI:57643"/>
        <dbReference type="ChEBI" id="CHEBI:58168"/>
        <dbReference type="EC" id="3.1.1.4"/>
    </reaction>
    <physiologicalReaction direction="left-to-right" evidence="6">
        <dbReference type="Rhea" id="RHEA:15802"/>
    </physiologicalReaction>
</comment>
<evidence type="ECO:0000313" key="10">
    <source>
        <dbReference type="Proteomes" id="UP000695007"/>
    </source>
</evidence>
<dbReference type="GO" id="GO:0047499">
    <property type="term" value="F:calcium-independent phospholipase A2 activity"/>
    <property type="evidence" value="ECO:0007669"/>
    <property type="project" value="InterPro"/>
</dbReference>
<feature type="active site" description="Proton acceptor" evidence="8">
    <location>
        <position position="641"/>
    </location>
</feature>
<dbReference type="GO" id="GO:0005739">
    <property type="term" value="C:mitochondrion"/>
    <property type="evidence" value="ECO:0007669"/>
    <property type="project" value="TreeGrafter"/>
</dbReference>
<evidence type="ECO:0000256" key="6">
    <source>
        <dbReference type="ARBA" id="ARBA00023422"/>
    </source>
</evidence>
<feature type="domain" description="PNPLA" evidence="9">
    <location>
        <begin position="455"/>
        <end position="654"/>
    </location>
</feature>
<dbReference type="SUPFAM" id="SSF52151">
    <property type="entry name" value="FabD/lysophospholipase-like"/>
    <property type="match status" value="1"/>
</dbReference>
<keyword evidence="2" id="KW-0677">Repeat</keyword>
<feature type="short sequence motif" description="GXGXXG" evidence="8">
    <location>
        <begin position="459"/>
        <end position="464"/>
    </location>
</feature>
<keyword evidence="3 8" id="KW-0378">Hydrolase</keyword>
<dbReference type="PROSITE" id="PS51635">
    <property type="entry name" value="PNPLA"/>
    <property type="match status" value="1"/>
</dbReference>
<evidence type="ECO:0000256" key="5">
    <source>
        <dbReference type="ARBA" id="ARBA00023098"/>
    </source>
</evidence>
<dbReference type="SUPFAM" id="SSF48403">
    <property type="entry name" value="Ankyrin repeat"/>
    <property type="match status" value="1"/>
</dbReference>
<name>A0AAJ6YBZ5_9HYME</name>
<feature type="active site" description="Nucleophile" evidence="8">
    <location>
        <position position="493"/>
    </location>
</feature>
<evidence type="ECO:0000256" key="8">
    <source>
        <dbReference type="PROSITE-ProRule" id="PRU01161"/>
    </source>
</evidence>